<dbReference type="InterPro" id="IPR005771">
    <property type="entry name" value="GalU_uridylyltTrfase_bac/arc"/>
</dbReference>
<dbReference type="PANTHER" id="PTHR43197:SF1">
    <property type="entry name" value="UTP--GLUCOSE-1-PHOSPHATE URIDYLYLTRANSFERASE"/>
    <property type="match status" value="1"/>
</dbReference>
<dbReference type="Pfam" id="PF00483">
    <property type="entry name" value="NTP_transferase"/>
    <property type="match status" value="1"/>
</dbReference>
<dbReference type="EMBL" id="JAHDYS010000009">
    <property type="protein sequence ID" value="MBT1072237.1"/>
    <property type="molecule type" value="Genomic_DNA"/>
</dbReference>
<evidence type="ECO:0000256" key="1">
    <source>
        <dbReference type="ARBA" id="ARBA00006890"/>
    </source>
</evidence>
<comment type="caution">
    <text evidence="9">The sequence shown here is derived from an EMBL/GenBank/DDBJ whole genome shotgun (WGS) entry which is preliminary data.</text>
</comment>
<dbReference type="EC" id="2.7.7.9" evidence="2 7"/>
<evidence type="ECO:0000256" key="2">
    <source>
        <dbReference type="ARBA" id="ARBA00012415"/>
    </source>
</evidence>
<keyword evidence="4 7" id="KW-0808">Transferase</keyword>
<proteinExistence type="inferred from homology"/>
<comment type="catalytic activity">
    <reaction evidence="6 7">
        <text>alpha-D-glucose 1-phosphate + UTP + H(+) = UDP-alpha-D-glucose + diphosphate</text>
        <dbReference type="Rhea" id="RHEA:19889"/>
        <dbReference type="ChEBI" id="CHEBI:15378"/>
        <dbReference type="ChEBI" id="CHEBI:33019"/>
        <dbReference type="ChEBI" id="CHEBI:46398"/>
        <dbReference type="ChEBI" id="CHEBI:58601"/>
        <dbReference type="ChEBI" id="CHEBI:58885"/>
        <dbReference type="EC" id="2.7.7.9"/>
    </reaction>
</comment>
<dbReference type="InterPro" id="IPR029044">
    <property type="entry name" value="Nucleotide-diphossugar_trans"/>
</dbReference>
<dbReference type="CDD" id="cd02541">
    <property type="entry name" value="UGPase_prokaryotic"/>
    <property type="match status" value="1"/>
</dbReference>
<evidence type="ECO:0000259" key="8">
    <source>
        <dbReference type="Pfam" id="PF00483"/>
    </source>
</evidence>
<comment type="similarity">
    <text evidence="1 7">Belongs to the UDPGP type 2 family.</text>
</comment>
<dbReference type="Proteomes" id="UP000784128">
    <property type="component" value="Unassembled WGS sequence"/>
</dbReference>
<dbReference type="PANTHER" id="PTHR43197">
    <property type="entry name" value="UTP--GLUCOSE-1-PHOSPHATE URIDYLYLTRANSFERASE"/>
    <property type="match status" value="1"/>
</dbReference>
<dbReference type="InterPro" id="IPR005835">
    <property type="entry name" value="NTP_transferase_dom"/>
</dbReference>
<dbReference type="NCBIfam" id="TIGR01099">
    <property type="entry name" value="galU"/>
    <property type="match status" value="1"/>
</dbReference>
<accession>A0ABS5U997</accession>
<protein>
    <recommendedName>
        <fullName evidence="3 7">UTP--glucose-1-phosphate uridylyltransferase</fullName>
        <ecNumber evidence="2 7">2.7.7.9</ecNumber>
    </recommendedName>
    <alternativeName>
        <fullName evidence="7">UDP-glucose pyrophosphorylase</fullName>
    </alternativeName>
</protein>
<name>A0ABS5U997_9BACT</name>
<gene>
    <name evidence="9" type="primary">galU</name>
    <name evidence="9" type="ORF">KJB30_10605</name>
</gene>
<evidence type="ECO:0000256" key="3">
    <source>
        <dbReference type="ARBA" id="ARBA00019048"/>
    </source>
</evidence>
<dbReference type="GO" id="GO:0003983">
    <property type="term" value="F:UTP:glucose-1-phosphate uridylyltransferase activity"/>
    <property type="evidence" value="ECO:0007669"/>
    <property type="project" value="UniProtKB-EC"/>
</dbReference>
<feature type="domain" description="Nucleotidyl transferase" evidence="8">
    <location>
        <begin position="10"/>
        <end position="266"/>
    </location>
</feature>
<keyword evidence="10" id="KW-1185">Reference proteome</keyword>
<evidence type="ECO:0000256" key="6">
    <source>
        <dbReference type="ARBA" id="ARBA00048128"/>
    </source>
</evidence>
<evidence type="ECO:0000313" key="9">
    <source>
        <dbReference type="EMBL" id="MBT1072237.1"/>
    </source>
</evidence>
<reference evidence="9 10" key="1">
    <citation type="submission" date="2021-05" db="EMBL/GenBank/DDBJ databases">
        <title>The draft genome of Geobacter chapellei DSM 13688.</title>
        <authorList>
            <person name="Xu Z."/>
            <person name="Masuda Y."/>
            <person name="Itoh H."/>
            <person name="Senoo K."/>
        </authorList>
    </citation>
    <scope>NUCLEOTIDE SEQUENCE [LARGE SCALE GENOMIC DNA]</scope>
    <source>
        <strain evidence="9 10">DSM 13688</strain>
    </source>
</reference>
<organism evidence="9 10">
    <name type="scientific">Pelotalea chapellei</name>
    <dbReference type="NCBI Taxonomy" id="44671"/>
    <lineage>
        <taxon>Bacteria</taxon>
        <taxon>Pseudomonadati</taxon>
        <taxon>Thermodesulfobacteriota</taxon>
        <taxon>Desulfuromonadia</taxon>
        <taxon>Geobacterales</taxon>
        <taxon>Geobacteraceae</taxon>
        <taxon>Pelotalea</taxon>
    </lineage>
</organism>
<dbReference type="SUPFAM" id="SSF53448">
    <property type="entry name" value="Nucleotide-diphospho-sugar transferases"/>
    <property type="match status" value="1"/>
</dbReference>
<evidence type="ECO:0000256" key="7">
    <source>
        <dbReference type="RuleBase" id="RU361259"/>
    </source>
</evidence>
<dbReference type="Gene3D" id="3.90.550.10">
    <property type="entry name" value="Spore Coat Polysaccharide Biosynthesis Protein SpsA, Chain A"/>
    <property type="match status" value="1"/>
</dbReference>
<keyword evidence="5 7" id="KW-0548">Nucleotidyltransferase</keyword>
<evidence type="ECO:0000256" key="5">
    <source>
        <dbReference type="ARBA" id="ARBA00022695"/>
    </source>
</evidence>
<sequence length="287" mass="32430">MKIKKAVFPVAGLGTRFLPATKASPKEMLPLIDKPLVQYVVEEAVASGIEQILFVTGRGKRAIEDHFDISVELEAHLYDKGKDQELSRVREIAEMVEMFYVRQRQALGLGHAILCAKDFIGNEPFAVLLGDDIIDSERPCLRQLLDVFQVHGQSVLALEKVPMENISSYGCVRAEKVSERVFDVKDMVEKPKREEAPSDMAIIGRYVLTPRIFEILEQQEPGKGGEIQLTDAILKLSREEKVYGCLFEGLRHDCGDKLGFLKATVDMALKRDEFRSEFEAYLRQRLG</sequence>
<evidence type="ECO:0000313" key="10">
    <source>
        <dbReference type="Proteomes" id="UP000784128"/>
    </source>
</evidence>
<dbReference type="RefSeq" id="WP_214298942.1">
    <property type="nucleotide sequence ID" value="NZ_JAHDYS010000009.1"/>
</dbReference>
<evidence type="ECO:0000256" key="4">
    <source>
        <dbReference type="ARBA" id="ARBA00022679"/>
    </source>
</evidence>